<proteinExistence type="inferred from homology"/>
<keyword evidence="7 12" id="KW-0547">Nucleotide-binding</keyword>
<reference evidence="17" key="1">
    <citation type="submission" date="2017-09" db="EMBL/GenBank/DDBJ databases">
        <title>Depth-based differentiation of microbial function through sediment-hosted aquifers and enrichment of novel symbionts in the deep terrestrial subsurface.</title>
        <authorList>
            <person name="Probst A.J."/>
            <person name="Ladd B."/>
            <person name="Jarett J.K."/>
            <person name="Geller-Mcgrath D.E."/>
            <person name="Sieber C.M.K."/>
            <person name="Emerson J.B."/>
            <person name="Anantharaman K."/>
            <person name="Thomas B.C."/>
            <person name="Malmstrom R."/>
            <person name="Stieglmeier M."/>
            <person name="Klingl A."/>
            <person name="Woyke T."/>
            <person name="Ryan C.M."/>
            <person name="Banfield J.F."/>
        </authorList>
    </citation>
    <scope>NUCLEOTIDE SEQUENCE [LARGE SCALE GENOMIC DNA]</scope>
</reference>
<evidence type="ECO:0000256" key="14">
    <source>
        <dbReference type="RuleBase" id="RU004011"/>
    </source>
</evidence>
<dbReference type="NCBIfam" id="NF001908">
    <property type="entry name" value="PRK00668.1"/>
    <property type="match status" value="1"/>
</dbReference>
<evidence type="ECO:0000256" key="6">
    <source>
        <dbReference type="ARBA" id="ARBA00022723"/>
    </source>
</evidence>
<feature type="binding site" evidence="12">
    <location>
        <position position="85"/>
    </location>
    <ligand>
        <name>ATP</name>
        <dbReference type="ChEBI" id="CHEBI:30616"/>
    </ligand>
</feature>
<dbReference type="Gene3D" id="3.30.70.141">
    <property type="entry name" value="Nucleoside diphosphate kinase-like domain"/>
    <property type="match status" value="1"/>
</dbReference>
<dbReference type="Proteomes" id="UP000228596">
    <property type="component" value="Unassembled WGS sequence"/>
</dbReference>
<keyword evidence="12" id="KW-0963">Cytoplasm</keyword>
<sequence length="157" mass="18136">MEKTFVIIKPDAINRALTGEVIRRFEQKGLKIVAIKMKHLRDEELAEHYAHHKDKPFFKDLVEFMKHSPNIFMVFEGVRAVDAARQLAGSTYGIEAEAGTIRGDFSMSRSNTIIHASDSPENAEIEIKRFFDESEIFSYDRIDWVEIYSAEERGLPR</sequence>
<dbReference type="Pfam" id="PF00334">
    <property type="entry name" value="NDK"/>
    <property type="match status" value="1"/>
</dbReference>
<feature type="binding site" evidence="12">
    <location>
        <position position="9"/>
    </location>
    <ligand>
        <name>ATP</name>
        <dbReference type="ChEBI" id="CHEBI:30616"/>
    </ligand>
</feature>
<dbReference type="InterPro" id="IPR001564">
    <property type="entry name" value="Nucleoside_diP_kinase"/>
</dbReference>
<dbReference type="InterPro" id="IPR036850">
    <property type="entry name" value="NDK-like_dom_sf"/>
</dbReference>
<feature type="domain" description="Nucleoside diphosphate kinase-like" evidence="15">
    <location>
        <begin position="1"/>
        <end position="138"/>
    </location>
</feature>
<evidence type="ECO:0000313" key="16">
    <source>
        <dbReference type="EMBL" id="PIT97068.1"/>
    </source>
</evidence>
<evidence type="ECO:0000313" key="17">
    <source>
        <dbReference type="Proteomes" id="UP000228596"/>
    </source>
</evidence>
<keyword evidence="6 12" id="KW-0479">Metal-binding</keyword>
<dbReference type="PANTHER" id="PTHR11349">
    <property type="entry name" value="NUCLEOSIDE DIPHOSPHATE KINASE"/>
    <property type="match status" value="1"/>
</dbReference>
<evidence type="ECO:0000259" key="15">
    <source>
        <dbReference type="SMART" id="SM00562"/>
    </source>
</evidence>
<feature type="active site" description="Pros-phosphohistidine intermediate" evidence="12">
    <location>
        <position position="115"/>
    </location>
</feature>
<accession>A0A2M6WW89</accession>
<dbReference type="FunFam" id="3.30.70.141:FF:000003">
    <property type="entry name" value="Nucleoside diphosphate kinase"/>
    <property type="match status" value="1"/>
</dbReference>
<evidence type="ECO:0000256" key="7">
    <source>
        <dbReference type="ARBA" id="ARBA00022741"/>
    </source>
</evidence>
<name>A0A2M6WW89_9BACT</name>
<comment type="catalytic activity">
    <reaction evidence="12">
        <text>a 2'-deoxyribonucleoside 5'-diphosphate + ATP = a 2'-deoxyribonucleoside 5'-triphosphate + ADP</text>
        <dbReference type="Rhea" id="RHEA:44640"/>
        <dbReference type="ChEBI" id="CHEBI:30616"/>
        <dbReference type="ChEBI" id="CHEBI:61560"/>
        <dbReference type="ChEBI" id="CHEBI:73316"/>
        <dbReference type="ChEBI" id="CHEBI:456216"/>
        <dbReference type="EC" id="2.7.4.6"/>
    </reaction>
</comment>
<dbReference type="GO" id="GO:0006183">
    <property type="term" value="P:GTP biosynthetic process"/>
    <property type="evidence" value="ECO:0007669"/>
    <property type="project" value="UniProtKB-UniRule"/>
</dbReference>
<evidence type="ECO:0000256" key="12">
    <source>
        <dbReference type="HAMAP-Rule" id="MF_00451"/>
    </source>
</evidence>
<dbReference type="GO" id="GO:0005524">
    <property type="term" value="F:ATP binding"/>
    <property type="evidence" value="ECO:0007669"/>
    <property type="project" value="UniProtKB-UniRule"/>
</dbReference>
<evidence type="ECO:0000256" key="5">
    <source>
        <dbReference type="ARBA" id="ARBA00022679"/>
    </source>
</evidence>
<dbReference type="PROSITE" id="PS51374">
    <property type="entry name" value="NDPK_LIKE"/>
    <property type="match status" value="1"/>
</dbReference>
<comment type="similarity">
    <text evidence="2 12 13 14">Belongs to the NDK family.</text>
</comment>
<feature type="binding site" evidence="12">
    <location>
        <position position="57"/>
    </location>
    <ligand>
        <name>ATP</name>
        <dbReference type="ChEBI" id="CHEBI:30616"/>
    </ligand>
</feature>
<dbReference type="EMBL" id="PEZV01000040">
    <property type="protein sequence ID" value="PIT97068.1"/>
    <property type="molecule type" value="Genomic_DNA"/>
</dbReference>
<dbReference type="HAMAP" id="MF_00451">
    <property type="entry name" value="NDP_kinase"/>
    <property type="match status" value="1"/>
</dbReference>
<gene>
    <name evidence="12" type="primary">ndk</name>
    <name evidence="16" type="ORF">COT77_03495</name>
</gene>
<comment type="subcellular location">
    <subcellularLocation>
        <location evidence="12">Cytoplasm</location>
    </subcellularLocation>
</comment>
<feature type="binding site" evidence="12">
    <location>
        <position position="91"/>
    </location>
    <ligand>
        <name>ATP</name>
        <dbReference type="ChEBI" id="CHEBI:30616"/>
    </ligand>
</feature>
<comment type="catalytic activity">
    <reaction evidence="12">
        <text>a ribonucleoside 5'-diphosphate + ATP = a ribonucleoside 5'-triphosphate + ADP</text>
        <dbReference type="Rhea" id="RHEA:18113"/>
        <dbReference type="ChEBI" id="CHEBI:30616"/>
        <dbReference type="ChEBI" id="CHEBI:57930"/>
        <dbReference type="ChEBI" id="CHEBI:61557"/>
        <dbReference type="ChEBI" id="CHEBI:456216"/>
        <dbReference type="EC" id="2.7.4.6"/>
    </reaction>
</comment>
<evidence type="ECO:0000256" key="11">
    <source>
        <dbReference type="ARBA" id="ARBA00023080"/>
    </source>
</evidence>
<evidence type="ECO:0000256" key="3">
    <source>
        <dbReference type="ARBA" id="ARBA00012966"/>
    </source>
</evidence>
<keyword evidence="8 12" id="KW-0418">Kinase</keyword>
<organism evidence="16 17">
    <name type="scientific">Candidatus Berkelbacteria bacterium CG10_big_fil_rev_8_21_14_0_10_41_12</name>
    <dbReference type="NCBI Taxonomy" id="1974513"/>
    <lineage>
        <taxon>Bacteria</taxon>
        <taxon>Candidatus Berkelbacteria</taxon>
    </lineage>
</organism>
<evidence type="ECO:0000256" key="2">
    <source>
        <dbReference type="ARBA" id="ARBA00008142"/>
    </source>
</evidence>
<evidence type="ECO:0000256" key="8">
    <source>
        <dbReference type="ARBA" id="ARBA00022777"/>
    </source>
</evidence>
<comment type="caution">
    <text evidence="16">The sequence shown here is derived from an EMBL/GenBank/DDBJ whole genome shotgun (WGS) entry which is preliminary data.</text>
</comment>
<keyword evidence="5 12" id="KW-0808">Transferase</keyword>
<feature type="binding site" evidence="12">
    <location>
        <position position="102"/>
    </location>
    <ligand>
        <name>ATP</name>
        <dbReference type="ChEBI" id="CHEBI:30616"/>
    </ligand>
</feature>
<keyword evidence="12" id="KW-0597">Phosphoprotein</keyword>
<comment type="function">
    <text evidence="12">Major role in the synthesis of nucleoside triphosphates other than ATP. The ATP gamma phosphate is transferred to the NDP beta phosphate via a ping-pong mechanism, using a phosphorylated active-site intermediate.</text>
</comment>
<keyword evidence="9 12" id="KW-0067">ATP-binding</keyword>
<evidence type="ECO:0000256" key="1">
    <source>
        <dbReference type="ARBA" id="ARBA00001946"/>
    </source>
</evidence>
<evidence type="ECO:0000256" key="9">
    <source>
        <dbReference type="ARBA" id="ARBA00022840"/>
    </source>
</evidence>
<dbReference type="GO" id="GO:0046872">
    <property type="term" value="F:metal ion binding"/>
    <property type="evidence" value="ECO:0007669"/>
    <property type="project" value="UniProtKB-KW"/>
</dbReference>
<evidence type="ECO:0000256" key="4">
    <source>
        <dbReference type="ARBA" id="ARBA00017632"/>
    </source>
</evidence>
<dbReference type="SMART" id="SM00562">
    <property type="entry name" value="NDK"/>
    <property type="match status" value="1"/>
</dbReference>
<dbReference type="CDD" id="cd04413">
    <property type="entry name" value="NDPk_I"/>
    <property type="match status" value="1"/>
</dbReference>
<dbReference type="GO" id="GO:0006228">
    <property type="term" value="P:UTP biosynthetic process"/>
    <property type="evidence" value="ECO:0007669"/>
    <property type="project" value="UniProtKB-UniRule"/>
</dbReference>
<dbReference type="InterPro" id="IPR034907">
    <property type="entry name" value="NDK-like_dom"/>
</dbReference>
<protein>
    <recommendedName>
        <fullName evidence="4 12">Nucleoside diphosphate kinase</fullName>
        <shortName evidence="12">NDK</shortName>
        <shortName evidence="12">NDP kinase</shortName>
        <ecNumber evidence="3 12">2.7.4.6</ecNumber>
    </recommendedName>
    <alternativeName>
        <fullName evidence="12">Nucleoside-2-P kinase</fullName>
    </alternativeName>
</protein>
<comment type="cofactor">
    <cofactor evidence="1 12">
        <name>Mg(2+)</name>
        <dbReference type="ChEBI" id="CHEBI:18420"/>
    </cofactor>
</comment>
<keyword evidence="10 12" id="KW-0460">Magnesium</keyword>
<dbReference type="GO" id="GO:0006241">
    <property type="term" value="P:CTP biosynthetic process"/>
    <property type="evidence" value="ECO:0007669"/>
    <property type="project" value="UniProtKB-UniRule"/>
</dbReference>
<dbReference type="GO" id="GO:0004550">
    <property type="term" value="F:nucleoside diphosphate kinase activity"/>
    <property type="evidence" value="ECO:0007669"/>
    <property type="project" value="UniProtKB-UniRule"/>
</dbReference>
<dbReference type="AlphaFoldDB" id="A0A2M6WW89"/>
<dbReference type="SUPFAM" id="SSF54919">
    <property type="entry name" value="Nucleoside diphosphate kinase, NDK"/>
    <property type="match status" value="1"/>
</dbReference>
<evidence type="ECO:0000256" key="13">
    <source>
        <dbReference type="PROSITE-ProRule" id="PRU00706"/>
    </source>
</evidence>
<dbReference type="GO" id="GO:0005737">
    <property type="term" value="C:cytoplasm"/>
    <property type="evidence" value="ECO:0007669"/>
    <property type="project" value="UniProtKB-SubCell"/>
</dbReference>
<comment type="subunit">
    <text evidence="12">Homotetramer.</text>
</comment>
<keyword evidence="11 12" id="KW-0546">Nucleotide metabolism</keyword>
<dbReference type="PRINTS" id="PR01243">
    <property type="entry name" value="NUCDPKINASE"/>
</dbReference>
<comment type="caution">
    <text evidence="12 13">Lacks conserved residue(s) required for the propagation of feature annotation.</text>
</comment>
<dbReference type="EC" id="2.7.4.6" evidence="3 12"/>
<evidence type="ECO:0000256" key="10">
    <source>
        <dbReference type="ARBA" id="ARBA00022842"/>
    </source>
</evidence>